<sequence>MGEVYPSSGSCYKKEKRLKSSSSWIQVWWAQETTSKRDVALKVIDLENNHKPDALDVLQKEIAIMRKCSHKNIIHLLATFSCGSELWLVVDFMNRGSCGDQLRAKYHDGFSQEIVSFILQQAIEGIAYLHGEDLLHRDIKADNLLIDSSGHVRISAAEFRMSQEAQRNMRRTFVGTPSWLAPEVVEQESGYDFKADIWALGITVFELSTGSTPFSGMKPLKVLKCILQAPPPRLDERFPASVRDLVSSCLQSDPADRATASRLLHHSYFEIAQ</sequence>
<evidence type="ECO:0000256" key="2">
    <source>
        <dbReference type="ARBA" id="ARBA00022840"/>
    </source>
</evidence>
<keyword evidence="2" id="KW-0067">ATP-binding</keyword>
<dbReference type="InterPro" id="IPR008271">
    <property type="entry name" value="Ser/Thr_kinase_AS"/>
</dbReference>
<evidence type="ECO:0000256" key="1">
    <source>
        <dbReference type="ARBA" id="ARBA00022741"/>
    </source>
</evidence>
<dbReference type="PANTHER" id="PTHR48012:SF16">
    <property type="entry name" value="NON-SPECIFIC SERINE_THREONINE PROTEIN KINASE"/>
    <property type="match status" value="1"/>
</dbReference>
<dbReference type="InterPro" id="IPR050629">
    <property type="entry name" value="STE20/SPS1-PAK"/>
</dbReference>
<dbReference type="PROSITE" id="PS00108">
    <property type="entry name" value="PROTEIN_KINASE_ST"/>
    <property type="match status" value="1"/>
</dbReference>
<feature type="domain" description="Protein kinase" evidence="3">
    <location>
        <begin position="1"/>
        <end position="269"/>
    </location>
</feature>
<dbReference type="Proteomes" id="UP000011087">
    <property type="component" value="Unassembled WGS sequence"/>
</dbReference>
<dbReference type="PRINTS" id="PR00109">
    <property type="entry name" value="TYRKINASE"/>
</dbReference>
<dbReference type="PROSITE" id="PS50011">
    <property type="entry name" value="PROTEIN_KINASE_DOM"/>
    <property type="match status" value="1"/>
</dbReference>
<dbReference type="HOGENOM" id="CLU_000288_63_23_1"/>
<evidence type="ECO:0000259" key="3">
    <source>
        <dbReference type="PROSITE" id="PS50011"/>
    </source>
</evidence>
<keyword evidence="1" id="KW-0547">Nucleotide-binding</keyword>
<feature type="non-terminal residue" evidence="4">
    <location>
        <position position="273"/>
    </location>
</feature>
<gene>
    <name evidence="4" type="ORF">GUITHDRAFT_72759</name>
</gene>
<dbReference type="STRING" id="905079.L1J6V2"/>
<dbReference type="Pfam" id="PF00069">
    <property type="entry name" value="Pkinase"/>
    <property type="match status" value="1"/>
</dbReference>
<dbReference type="Gene3D" id="1.10.510.10">
    <property type="entry name" value="Transferase(Phosphotransferase) domain 1"/>
    <property type="match status" value="1"/>
</dbReference>
<dbReference type="Gene3D" id="3.30.200.20">
    <property type="entry name" value="Phosphorylase Kinase, domain 1"/>
    <property type="match status" value="1"/>
</dbReference>
<dbReference type="PaxDb" id="55529-EKX43819"/>
<dbReference type="InterPro" id="IPR011009">
    <property type="entry name" value="Kinase-like_dom_sf"/>
</dbReference>
<dbReference type="eggNOG" id="KOG0582">
    <property type="taxonomic scope" value="Eukaryota"/>
</dbReference>
<dbReference type="GO" id="GO:0005737">
    <property type="term" value="C:cytoplasm"/>
    <property type="evidence" value="ECO:0007669"/>
    <property type="project" value="TreeGrafter"/>
</dbReference>
<dbReference type="SUPFAM" id="SSF56112">
    <property type="entry name" value="Protein kinase-like (PK-like)"/>
    <property type="match status" value="1"/>
</dbReference>
<name>L1J6V2_GUITC</name>
<dbReference type="InterPro" id="IPR001245">
    <property type="entry name" value="Ser-Thr/Tyr_kinase_cat_dom"/>
</dbReference>
<dbReference type="EMBL" id="JH993008">
    <property type="protein sequence ID" value="EKX43819.1"/>
    <property type="molecule type" value="Genomic_DNA"/>
</dbReference>
<dbReference type="PANTHER" id="PTHR48012">
    <property type="entry name" value="STERILE20-LIKE KINASE, ISOFORM B-RELATED"/>
    <property type="match status" value="1"/>
</dbReference>
<dbReference type="OMA" id="DFHADIW"/>
<reference evidence="5" key="3">
    <citation type="submission" date="2015-06" db="UniProtKB">
        <authorList>
            <consortium name="EnsemblProtists"/>
        </authorList>
    </citation>
    <scope>IDENTIFICATION</scope>
</reference>
<proteinExistence type="predicted"/>
<dbReference type="GO" id="GO:0005524">
    <property type="term" value="F:ATP binding"/>
    <property type="evidence" value="ECO:0007669"/>
    <property type="project" value="UniProtKB-KW"/>
</dbReference>
<dbReference type="AlphaFoldDB" id="L1J6V2"/>
<reference evidence="6" key="2">
    <citation type="submission" date="2012-11" db="EMBL/GenBank/DDBJ databases">
        <authorList>
            <person name="Kuo A."/>
            <person name="Curtis B.A."/>
            <person name="Tanifuji G."/>
            <person name="Burki F."/>
            <person name="Gruber A."/>
            <person name="Irimia M."/>
            <person name="Maruyama S."/>
            <person name="Arias M.C."/>
            <person name="Ball S.G."/>
            <person name="Gile G.H."/>
            <person name="Hirakawa Y."/>
            <person name="Hopkins J.F."/>
            <person name="Rensing S.A."/>
            <person name="Schmutz J."/>
            <person name="Symeonidi A."/>
            <person name="Elias M."/>
            <person name="Eveleigh R.J."/>
            <person name="Herman E.K."/>
            <person name="Klute M.J."/>
            <person name="Nakayama T."/>
            <person name="Obornik M."/>
            <person name="Reyes-Prieto A."/>
            <person name="Armbrust E.V."/>
            <person name="Aves S.J."/>
            <person name="Beiko R.G."/>
            <person name="Coutinho P."/>
            <person name="Dacks J.B."/>
            <person name="Durnford D.G."/>
            <person name="Fast N.M."/>
            <person name="Green B.R."/>
            <person name="Grisdale C."/>
            <person name="Hempe F."/>
            <person name="Henrissat B."/>
            <person name="Hoppner M.P."/>
            <person name="Ishida K.-I."/>
            <person name="Kim E."/>
            <person name="Koreny L."/>
            <person name="Kroth P.G."/>
            <person name="Liu Y."/>
            <person name="Malik S.-B."/>
            <person name="Maier U.G."/>
            <person name="McRose D."/>
            <person name="Mock T."/>
            <person name="Neilson J.A."/>
            <person name="Onodera N.T."/>
            <person name="Poole A.M."/>
            <person name="Pritham E.J."/>
            <person name="Richards T.A."/>
            <person name="Rocap G."/>
            <person name="Roy S.W."/>
            <person name="Sarai C."/>
            <person name="Schaack S."/>
            <person name="Shirato S."/>
            <person name="Slamovits C.H."/>
            <person name="Spencer D.F."/>
            <person name="Suzuki S."/>
            <person name="Worden A.Z."/>
            <person name="Zauner S."/>
            <person name="Barry K."/>
            <person name="Bell C."/>
            <person name="Bharti A.K."/>
            <person name="Crow J.A."/>
            <person name="Grimwood J."/>
            <person name="Kramer R."/>
            <person name="Lindquist E."/>
            <person name="Lucas S."/>
            <person name="Salamov A."/>
            <person name="McFadden G.I."/>
            <person name="Lane C.E."/>
            <person name="Keeling P.J."/>
            <person name="Gray M.W."/>
            <person name="Grigoriev I.V."/>
            <person name="Archibald J.M."/>
        </authorList>
    </citation>
    <scope>NUCLEOTIDE SEQUENCE</scope>
    <source>
        <strain evidence="6">CCMP2712</strain>
    </source>
</reference>
<dbReference type="SMART" id="SM00220">
    <property type="entry name" value="S_TKc"/>
    <property type="match status" value="1"/>
</dbReference>
<evidence type="ECO:0000313" key="5">
    <source>
        <dbReference type="EnsemblProtists" id="EKX43819"/>
    </source>
</evidence>
<reference evidence="4 6" key="1">
    <citation type="journal article" date="2012" name="Nature">
        <title>Algal genomes reveal evolutionary mosaicism and the fate of nucleomorphs.</title>
        <authorList>
            <consortium name="DOE Joint Genome Institute"/>
            <person name="Curtis B.A."/>
            <person name="Tanifuji G."/>
            <person name="Burki F."/>
            <person name="Gruber A."/>
            <person name="Irimia M."/>
            <person name="Maruyama S."/>
            <person name="Arias M.C."/>
            <person name="Ball S.G."/>
            <person name="Gile G.H."/>
            <person name="Hirakawa Y."/>
            <person name="Hopkins J.F."/>
            <person name="Kuo A."/>
            <person name="Rensing S.A."/>
            <person name="Schmutz J."/>
            <person name="Symeonidi A."/>
            <person name="Elias M."/>
            <person name="Eveleigh R.J."/>
            <person name="Herman E.K."/>
            <person name="Klute M.J."/>
            <person name="Nakayama T."/>
            <person name="Obornik M."/>
            <person name="Reyes-Prieto A."/>
            <person name="Armbrust E.V."/>
            <person name="Aves S.J."/>
            <person name="Beiko R.G."/>
            <person name="Coutinho P."/>
            <person name="Dacks J.B."/>
            <person name="Durnford D.G."/>
            <person name="Fast N.M."/>
            <person name="Green B.R."/>
            <person name="Grisdale C.J."/>
            <person name="Hempel F."/>
            <person name="Henrissat B."/>
            <person name="Hoppner M.P."/>
            <person name="Ishida K."/>
            <person name="Kim E."/>
            <person name="Koreny L."/>
            <person name="Kroth P.G."/>
            <person name="Liu Y."/>
            <person name="Malik S.B."/>
            <person name="Maier U.G."/>
            <person name="McRose D."/>
            <person name="Mock T."/>
            <person name="Neilson J.A."/>
            <person name="Onodera N.T."/>
            <person name="Poole A.M."/>
            <person name="Pritham E.J."/>
            <person name="Richards T.A."/>
            <person name="Rocap G."/>
            <person name="Roy S.W."/>
            <person name="Sarai C."/>
            <person name="Schaack S."/>
            <person name="Shirato S."/>
            <person name="Slamovits C.H."/>
            <person name="Spencer D.F."/>
            <person name="Suzuki S."/>
            <person name="Worden A.Z."/>
            <person name="Zauner S."/>
            <person name="Barry K."/>
            <person name="Bell C."/>
            <person name="Bharti A.K."/>
            <person name="Crow J.A."/>
            <person name="Grimwood J."/>
            <person name="Kramer R."/>
            <person name="Lindquist E."/>
            <person name="Lucas S."/>
            <person name="Salamov A."/>
            <person name="McFadden G.I."/>
            <person name="Lane C.E."/>
            <person name="Keeling P.J."/>
            <person name="Gray M.W."/>
            <person name="Grigoriev I.V."/>
            <person name="Archibald J.M."/>
        </authorList>
    </citation>
    <scope>NUCLEOTIDE SEQUENCE</scope>
    <source>
        <strain evidence="4 6">CCMP2712</strain>
    </source>
</reference>
<protein>
    <recommendedName>
        <fullName evidence="3">Protein kinase domain-containing protein</fullName>
    </recommendedName>
</protein>
<dbReference type="GeneID" id="17300366"/>
<dbReference type="PIRSF" id="PIRSF000654">
    <property type="entry name" value="Integrin-linked_kinase"/>
    <property type="match status" value="1"/>
</dbReference>
<dbReference type="EnsemblProtists" id="EKX43819">
    <property type="protein sequence ID" value="EKX43819"/>
    <property type="gene ID" value="GUITHDRAFT_72759"/>
</dbReference>
<keyword evidence="6" id="KW-1185">Reference proteome</keyword>
<dbReference type="KEGG" id="gtt:GUITHDRAFT_72759"/>
<dbReference type="GO" id="GO:0004674">
    <property type="term" value="F:protein serine/threonine kinase activity"/>
    <property type="evidence" value="ECO:0007669"/>
    <property type="project" value="TreeGrafter"/>
</dbReference>
<dbReference type="InterPro" id="IPR000719">
    <property type="entry name" value="Prot_kinase_dom"/>
</dbReference>
<accession>L1J6V2</accession>
<evidence type="ECO:0000313" key="4">
    <source>
        <dbReference type="EMBL" id="EKX43819.1"/>
    </source>
</evidence>
<evidence type="ECO:0000313" key="6">
    <source>
        <dbReference type="Proteomes" id="UP000011087"/>
    </source>
</evidence>
<dbReference type="OrthoDB" id="248923at2759"/>
<organism evidence="4">
    <name type="scientific">Guillardia theta (strain CCMP2712)</name>
    <name type="common">Cryptophyte</name>
    <dbReference type="NCBI Taxonomy" id="905079"/>
    <lineage>
        <taxon>Eukaryota</taxon>
        <taxon>Cryptophyceae</taxon>
        <taxon>Pyrenomonadales</taxon>
        <taxon>Geminigeraceae</taxon>
        <taxon>Guillardia</taxon>
    </lineage>
</organism>
<dbReference type="RefSeq" id="XP_005830799.1">
    <property type="nucleotide sequence ID" value="XM_005830742.1"/>
</dbReference>